<feature type="transmembrane region" description="Helical" evidence="2">
    <location>
        <begin position="66"/>
        <end position="92"/>
    </location>
</feature>
<dbReference type="GO" id="GO:0030674">
    <property type="term" value="F:protein-macromolecule adaptor activity"/>
    <property type="evidence" value="ECO:0007669"/>
    <property type="project" value="InterPro"/>
</dbReference>
<dbReference type="InterPro" id="IPR007131">
    <property type="entry name" value="SHD1"/>
</dbReference>
<dbReference type="RefSeq" id="WP_261342469.1">
    <property type="nucleotide sequence ID" value="NZ_SJPF01000004.1"/>
</dbReference>
<dbReference type="Pfam" id="PF03983">
    <property type="entry name" value="SHD1"/>
    <property type="match status" value="1"/>
</dbReference>
<dbReference type="Gene3D" id="2.30.30.700">
    <property type="entry name" value="SLA1 homology domain 1"/>
    <property type="match status" value="1"/>
</dbReference>
<evidence type="ECO:0000256" key="2">
    <source>
        <dbReference type="SAM" id="Phobius"/>
    </source>
</evidence>
<dbReference type="EMBL" id="SJPF01000004">
    <property type="protein sequence ID" value="TWT31397.1"/>
    <property type="molecule type" value="Genomic_DNA"/>
</dbReference>
<keyword evidence="5" id="KW-1185">Reference proteome</keyword>
<name>A0A5C5V0T0_9BACT</name>
<dbReference type="GO" id="GO:0008092">
    <property type="term" value="F:cytoskeletal protein binding"/>
    <property type="evidence" value="ECO:0007669"/>
    <property type="project" value="InterPro"/>
</dbReference>
<dbReference type="AlphaFoldDB" id="A0A5C5V0T0"/>
<evidence type="ECO:0000259" key="3">
    <source>
        <dbReference type="Pfam" id="PF03983"/>
    </source>
</evidence>
<accession>A0A5C5V0T0</accession>
<organism evidence="4 5">
    <name type="scientific">Blastopirellula retiformator</name>
    <dbReference type="NCBI Taxonomy" id="2527970"/>
    <lineage>
        <taxon>Bacteria</taxon>
        <taxon>Pseudomonadati</taxon>
        <taxon>Planctomycetota</taxon>
        <taxon>Planctomycetia</taxon>
        <taxon>Pirellulales</taxon>
        <taxon>Pirellulaceae</taxon>
        <taxon>Blastopirellula</taxon>
    </lineage>
</organism>
<evidence type="ECO:0000256" key="1">
    <source>
        <dbReference type="SAM" id="MobiDB-lite"/>
    </source>
</evidence>
<proteinExistence type="predicted"/>
<evidence type="ECO:0000313" key="5">
    <source>
        <dbReference type="Proteomes" id="UP000318878"/>
    </source>
</evidence>
<comment type="caution">
    <text evidence="4">The sequence shown here is derived from an EMBL/GenBank/DDBJ whole genome shotgun (WGS) entry which is preliminary data.</text>
</comment>
<keyword evidence="2" id="KW-0472">Membrane</keyword>
<feature type="compositionally biased region" description="Basic and acidic residues" evidence="1">
    <location>
        <begin position="142"/>
        <end position="202"/>
    </location>
</feature>
<dbReference type="Proteomes" id="UP000318878">
    <property type="component" value="Unassembled WGS sequence"/>
</dbReference>
<evidence type="ECO:0000313" key="4">
    <source>
        <dbReference type="EMBL" id="TWT31397.1"/>
    </source>
</evidence>
<protein>
    <recommendedName>
        <fullName evidence="3">SLA1 homology domain-containing protein</fullName>
    </recommendedName>
</protein>
<feature type="region of interest" description="Disordered" evidence="1">
    <location>
        <begin position="109"/>
        <end position="202"/>
    </location>
</feature>
<sequence length="451" mass="49100">MMVDWMPLLAAGDEAGKGPALLIFFALGIIFFLLGVYSIVTKTVLLRARDRWIFAMFGWTEFSDSFAVFTGACYCLGGVLFVVTAIAVSMGFNLEAQLNGQGNQVANQQVAVQQPQGNKPNRPAVEKAAPPQPSQPVMGETPEEKAAREEEDRQRKAEFDARMRKMEEDDQRREQERADREAAEMERKRQAEEAERKRQQELEAARKAALTLPEPPQALPVFTYVAGTVQEGTLLGRVKGERFMDHAPEGGVMVGAIFFIDDHFGTSVAGVQPIYQVGDKYVKGAVCGTETDQPVQQLAEPGGVVAGVKTRIGLIMDRAQLAYGPLKGTRIDPNQGYFGLAVGQDGGSPKDFYADGKAIGGIFGSYEPGKSLTSLGMYVIPRMQASAMPAAPAAAEMRTFTSADGKFRIEAKLQKVNDDGTVTLLKKEGGEISVPLTSLSEEDRKYVNSRK</sequence>
<feature type="domain" description="SLA1 homology" evidence="3">
    <location>
        <begin position="391"/>
        <end position="449"/>
    </location>
</feature>
<dbReference type="GO" id="GO:0042802">
    <property type="term" value="F:identical protein binding"/>
    <property type="evidence" value="ECO:0007669"/>
    <property type="project" value="InterPro"/>
</dbReference>
<keyword evidence="2" id="KW-1133">Transmembrane helix</keyword>
<keyword evidence="2" id="KW-0812">Transmembrane</keyword>
<gene>
    <name evidence="4" type="ORF">Enr8_33180</name>
</gene>
<dbReference type="GO" id="GO:0043130">
    <property type="term" value="F:ubiquitin binding"/>
    <property type="evidence" value="ECO:0007669"/>
    <property type="project" value="InterPro"/>
</dbReference>
<feature type="transmembrane region" description="Helical" evidence="2">
    <location>
        <begin position="20"/>
        <end position="45"/>
    </location>
</feature>
<reference evidence="4 5" key="1">
    <citation type="submission" date="2019-02" db="EMBL/GenBank/DDBJ databases">
        <title>Deep-cultivation of Planctomycetes and their phenomic and genomic characterization uncovers novel biology.</title>
        <authorList>
            <person name="Wiegand S."/>
            <person name="Jogler M."/>
            <person name="Boedeker C."/>
            <person name="Pinto D."/>
            <person name="Vollmers J."/>
            <person name="Rivas-Marin E."/>
            <person name="Kohn T."/>
            <person name="Peeters S.H."/>
            <person name="Heuer A."/>
            <person name="Rast P."/>
            <person name="Oberbeckmann S."/>
            <person name="Bunk B."/>
            <person name="Jeske O."/>
            <person name="Meyerdierks A."/>
            <person name="Storesund J.E."/>
            <person name="Kallscheuer N."/>
            <person name="Luecker S."/>
            <person name="Lage O.M."/>
            <person name="Pohl T."/>
            <person name="Merkel B.J."/>
            <person name="Hornburger P."/>
            <person name="Mueller R.-W."/>
            <person name="Bruemmer F."/>
            <person name="Labrenz M."/>
            <person name="Spormann A.M."/>
            <person name="Op Den Camp H."/>
            <person name="Overmann J."/>
            <person name="Amann R."/>
            <person name="Jetten M.S.M."/>
            <person name="Mascher T."/>
            <person name="Medema M.H."/>
            <person name="Devos D.P."/>
            <person name="Kaster A.-K."/>
            <person name="Ovreas L."/>
            <person name="Rohde M."/>
            <person name="Galperin M.Y."/>
            <person name="Jogler C."/>
        </authorList>
    </citation>
    <scope>NUCLEOTIDE SEQUENCE [LARGE SCALE GENOMIC DNA]</scope>
    <source>
        <strain evidence="4 5">Enr8</strain>
    </source>
</reference>